<protein>
    <recommendedName>
        <fullName evidence="1">Alpha galactosidase C-terminal domain-containing protein</fullName>
    </recommendedName>
</protein>
<organism evidence="3 4">
    <name type="scientific">Helobdella robusta</name>
    <name type="common">Californian leech</name>
    <dbReference type="NCBI Taxonomy" id="6412"/>
    <lineage>
        <taxon>Eukaryota</taxon>
        <taxon>Metazoa</taxon>
        <taxon>Spiralia</taxon>
        <taxon>Lophotrochozoa</taxon>
        <taxon>Annelida</taxon>
        <taxon>Clitellata</taxon>
        <taxon>Hirudinea</taxon>
        <taxon>Rhynchobdellida</taxon>
        <taxon>Glossiphoniidae</taxon>
        <taxon>Helobdella</taxon>
    </lineage>
</organism>
<proteinExistence type="predicted"/>
<dbReference type="RefSeq" id="XP_009031679.1">
    <property type="nucleotide sequence ID" value="XM_009033431.1"/>
</dbReference>
<evidence type="ECO:0000259" key="1">
    <source>
        <dbReference type="Pfam" id="PF17801"/>
    </source>
</evidence>
<dbReference type="EMBL" id="KB097761">
    <property type="protein sequence ID" value="ESN90205.1"/>
    <property type="molecule type" value="Genomic_DNA"/>
</dbReference>
<evidence type="ECO:0000313" key="3">
    <source>
        <dbReference type="EnsemblMetazoa" id="HelroP182702"/>
    </source>
</evidence>
<dbReference type="InterPro" id="IPR013780">
    <property type="entry name" value="Glyco_hydro_b"/>
</dbReference>
<dbReference type="InParanoid" id="T1FIL7"/>
<sequence>MALSIRQKRVNGVEGYFGFIIGSQTVTPDLGIGNIDIWTKPLSTPNCSAFVFLNFGTSTPTKVSVKLSELGLQGRNGYKIYEVFSNIPFPKIYYLNSTFESNVNPSGVFFGKAIAL</sequence>
<dbReference type="CTD" id="20208666"/>
<dbReference type="Proteomes" id="UP000015101">
    <property type="component" value="Unassembled WGS sequence"/>
</dbReference>
<reference evidence="2 4" key="2">
    <citation type="journal article" date="2013" name="Nature">
        <title>Insights into bilaterian evolution from three spiralian genomes.</title>
        <authorList>
            <person name="Simakov O."/>
            <person name="Marletaz F."/>
            <person name="Cho S.J."/>
            <person name="Edsinger-Gonzales E."/>
            <person name="Havlak P."/>
            <person name="Hellsten U."/>
            <person name="Kuo D.H."/>
            <person name="Larsson T."/>
            <person name="Lv J."/>
            <person name="Arendt D."/>
            <person name="Savage R."/>
            <person name="Osoegawa K."/>
            <person name="de Jong P."/>
            <person name="Grimwood J."/>
            <person name="Chapman J.A."/>
            <person name="Shapiro H."/>
            <person name="Aerts A."/>
            <person name="Otillar R.P."/>
            <person name="Terry A.Y."/>
            <person name="Boore J.L."/>
            <person name="Grigoriev I.V."/>
            <person name="Lindberg D.R."/>
            <person name="Seaver E.C."/>
            <person name="Weisblat D.A."/>
            <person name="Putnam N.H."/>
            <person name="Rokhsar D.S."/>
        </authorList>
    </citation>
    <scope>NUCLEOTIDE SEQUENCE</scope>
</reference>
<dbReference type="HOGENOM" id="CLU_2099526_0_0_1"/>
<reference evidence="3" key="3">
    <citation type="submission" date="2015-06" db="UniProtKB">
        <authorList>
            <consortium name="EnsemblMetazoa"/>
        </authorList>
    </citation>
    <scope>IDENTIFICATION</scope>
</reference>
<evidence type="ECO:0000313" key="4">
    <source>
        <dbReference type="Proteomes" id="UP000015101"/>
    </source>
</evidence>
<gene>
    <name evidence="3" type="primary">20208666</name>
    <name evidence="2" type="ORF">HELRODRAFT_182702</name>
</gene>
<dbReference type="EMBL" id="AMQM01008348">
    <property type="status" value="NOT_ANNOTATED_CDS"/>
    <property type="molecule type" value="Genomic_DNA"/>
</dbReference>
<reference evidence="4" key="1">
    <citation type="submission" date="2012-12" db="EMBL/GenBank/DDBJ databases">
        <authorList>
            <person name="Hellsten U."/>
            <person name="Grimwood J."/>
            <person name="Chapman J.A."/>
            <person name="Shapiro H."/>
            <person name="Aerts A."/>
            <person name="Otillar R.P."/>
            <person name="Terry A.Y."/>
            <person name="Boore J.L."/>
            <person name="Simakov O."/>
            <person name="Marletaz F."/>
            <person name="Cho S.-J."/>
            <person name="Edsinger-Gonzales E."/>
            <person name="Havlak P."/>
            <person name="Kuo D.-H."/>
            <person name="Larsson T."/>
            <person name="Lv J."/>
            <person name="Arendt D."/>
            <person name="Savage R."/>
            <person name="Osoegawa K."/>
            <person name="de Jong P."/>
            <person name="Lindberg D.R."/>
            <person name="Seaver E.C."/>
            <person name="Weisblat D.A."/>
            <person name="Putnam N.H."/>
            <person name="Grigoriev I.V."/>
            <person name="Rokhsar D.S."/>
        </authorList>
    </citation>
    <scope>NUCLEOTIDE SEQUENCE</scope>
</reference>
<dbReference type="AlphaFoldDB" id="T1FIL7"/>
<dbReference type="EnsemblMetazoa" id="HelroT182702">
    <property type="protein sequence ID" value="HelroP182702"/>
    <property type="gene ID" value="HelroG182702"/>
</dbReference>
<dbReference type="SUPFAM" id="SSF51011">
    <property type="entry name" value="Glycosyl hydrolase domain"/>
    <property type="match status" value="1"/>
</dbReference>
<dbReference type="KEGG" id="hro:HELRODRAFT_182702"/>
<dbReference type="Gene3D" id="2.60.40.1180">
    <property type="entry name" value="Golgi alpha-mannosidase II"/>
    <property type="match status" value="1"/>
</dbReference>
<keyword evidence="4" id="KW-1185">Reference proteome</keyword>
<dbReference type="Pfam" id="PF17801">
    <property type="entry name" value="Melibiase_C"/>
    <property type="match status" value="1"/>
</dbReference>
<dbReference type="GeneID" id="20208666"/>
<accession>T1FIL7</accession>
<dbReference type="InterPro" id="IPR041233">
    <property type="entry name" value="Melibiase_C"/>
</dbReference>
<feature type="domain" description="Alpha galactosidase C-terminal" evidence="1">
    <location>
        <begin position="33"/>
        <end position="109"/>
    </location>
</feature>
<name>T1FIL7_HELRO</name>
<evidence type="ECO:0000313" key="2">
    <source>
        <dbReference type="EMBL" id="ESN90205.1"/>
    </source>
</evidence>